<feature type="compositionally biased region" description="Low complexity" evidence="1">
    <location>
        <begin position="26"/>
        <end position="41"/>
    </location>
</feature>
<dbReference type="Gene3D" id="3.30.565.40">
    <property type="entry name" value="Fervidobacterium nodosum Rt17-B1 like"/>
    <property type="match status" value="1"/>
</dbReference>
<dbReference type="RefSeq" id="WP_194033625.1">
    <property type="nucleotide sequence ID" value="NZ_CP063657.1"/>
</dbReference>
<evidence type="ECO:0000259" key="3">
    <source>
        <dbReference type="Pfam" id="PF11738"/>
    </source>
</evidence>
<protein>
    <recommendedName>
        <fullName evidence="3">DUF3298 domain-containing protein</fullName>
    </recommendedName>
</protein>
<dbReference type="InterPro" id="IPR037126">
    <property type="entry name" value="PdaC/RsiV-like_sf"/>
</dbReference>
<feature type="domain" description="DUF3298" evidence="3">
    <location>
        <begin position="239"/>
        <end position="264"/>
    </location>
</feature>
<accession>A0A7S6UIQ6</accession>
<gene>
    <name evidence="4" type="ORF">INQ42_06870</name>
</gene>
<evidence type="ECO:0000313" key="5">
    <source>
        <dbReference type="Proteomes" id="UP000593932"/>
    </source>
</evidence>
<feature type="chain" id="PRO_5045113747" description="DUF3298 domain-containing protein" evidence="2">
    <location>
        <begin position="19"/>
        <end position="285"/>
    </location>
</feature>
<feature type="region of interest" description="Disordered" evidence="1">
    <location>
        <begin position="25"/>
        <end position="47"/>
    </location>
</feature>
<dbReference type="EMBL" id="CP063657">
    <property type="protein sequence ID" value="QOW21028.1"/>
    <property type="molecule type" value="Genomic_DNA"/>
</dbReference>
<keyword evidence="2" id="KW-0732">Signal</keyword>
<dbReference type="InterPro" id="IPR021729">
    <property type="entry name" value="DUF3298"/>
</dbReference>
<sequence>MRHTPLIAALLAALLVTAAGCDRSPPDAAAPAVPASTQPSALPEPVADDRPVILEDTVEGTSDYLVGISYQGDASTYPGLARQLKAYADSAREEMIQAAQSRPRGEDAGSNVPYDLSLSFVEVLRTPQLVSWAADGSSYTGGAHGMPLLARFNWLPAQKKMLTAEELVTDASGWKAISDFAREQLHTRLSQRLEAERIDPAERTRMMRSAGRMIDDGTAPEAAQFAQFEPLPGDAGKLRGLRFVFSPYQVGPYSDGVQTVDVPASVLMPHLAAQYRELFDGGSQR</sequence>
<feature type="signal peptide" evidence="2">
    <location>
        <begin position="1"/>
        <end position="18"/>
    </location>
</feature>
<dbReference type="Pfam" id="PF11738">
    <property type="entry name" value="DUF3298"/>
    <property type="match status" value="1"/>
</dbReference>
<evidence type="ECO:0000256" key="2">
    <source>
        <dbReference type="SAM" id="SignalP"/>
    </source>
</evidence>
<evidence type="ECO:0000313" key="4">
    <source>
        <dbReference type="EMBL" id="QOW21028.1"/>
    </source>
</evidence>
<dbReference type="Proteomes" id="UP000593932">
    <property type="component" value="Chromosome"/>
</dbReference>
<proteinExistence type="predicted"/>
<name>A0A7S6UIQ6_9GAMM</name>
<organism evidence="4 5">
    <name type="scientific">Novilysobacter avium</name>
    <dbReference type="NCBI Taxonomy" id="2781023"/>
    <lineage>
        <taxon>Bacteria</taxon>
        <taxon>Pseudomonadati</taxon>
        <taxon>Pseudomonadota</taxon>
        <taxon>Gammaproteobacteria</taxon>
        <taxon>Lysobacterales</taxon>
        <taxon>Lysobacteraceae</taxon>
        <taxon>Novilysobacter</taxon>
    </lineage>
</organism>
<reference evidence="4 5" key="1">
    <citation type="submission" date="2020-10" db="EMBL/GenBank/DDBJ databases">
        <title>complete genome sequencing of Lysobacter sp. H23M41.</title>
        <authorList>
            <person name="Bae J.-W."/>
            <person name="Lee S.-Y."/>
        </authorList>
    </citation>
    <scope>NUCLEOTIDE SEQUENCE [LARGE SCALE GENOMIC DNA]</scope>
    <source>
        <strain evidence="4 5">H23M41</strain>
    </source>
</reference>
<keyword evidence="5" id="KW-1185">Reference proteome</keyword>
<dbReference type="PROSITE" id="PS51257">
    <property type="entry name" value="PROKAR_LIPOPROTEIN"/>
    <property type="match status" value="1"/>
</dbReference>
<dbReference type="Gene3D" id="3.90.640.20">
    <property type="entry name" value="Heat-shock cognate protein, ATPase"/>
    <property type="match status" value="1"/>
</dbReference>
<evidence type="ECO:0000256" key="1">
    <source>
        <dbReference type="SAM" id="MobiDB-lite"/>
    </source>
</evidence>